<keyword evidence="4" id="KW-1185">Reference proteome</keyword>
<dbReference type="SUPFAM" id="SSF56024">
    <property type="entry name" value="Phospholipase D/nuclease"/>
    <property type="match status" value="2"/>
</dbReference>
<feature type="domain" description="PLD phosphodiesterase" evidence="2">
    <location>
        <begin position="161"/>
        <end position="188"/>
    </location>
</feature>
<keyword evidence="1" id="KW-0472">Membrane</keyword>
<evidence type="ECO:0000259" key="2">
    <source>
        <dbReference type="PROSITE" id="PS50035"/>
    </source>
</evidence>
<dbReference type="PANTHER" id="PTHR21248">
    <property type="entry name" value="CARDIOLIPIN SYNTHASE"/>
    <property type="match status" value="1"/>
</dbReference>
<comment type="caution">
    <text evidence="3">The sequence shown here is derived from an EMBL/GenBank/DDBJ whole genome shotgun (WGS) entry which is preliminary data.</text>
</comment>
<reference evidence="3 4" key="1">
    <citation type="submission" date="2023-12" db="EMBL/GenBank/DDBJ databases">
        <title>Baltic Sea Cyanobacteria.</title>
        <authorList>
            <person name="Delbaje E."/>
            <person name="Fewer D.P."/>
            <person name="Shishido T.K."/>
        </authorList>
    </citation>
    <scope>NUCLEOTIDE SEQUENCE [LARGE SCALE GENOMIC DNA]</scope>
    <source>
        <strain evidence="3 4">UHCC-0300</strain>
    </source>
</reference>
<dbReference type="InterPro" id="IPR001736">
    <property type="entry name" value="PLipase_D/transphosphatidylase"/>
</dbReference>
<dbReference type="Proteomes" id="UP001302120">
    <property type="component" value="Unassembled WGS sequence"/>
</dbReference>
<proteinExistence type="predicted"/>
<evidence type="ECO:0000313" key="4">
    <source>
        <dbReference type="Proteomes" id="UP001302120"/>
    </source>
</evidence>
<feature type="transmembrane region" description="Helical" evidence="1">
    <location>
        <begin position="6"/>
        <end position="29"/>
    </location>
</feature>
<dbReference type="CDD" id="cd09110">
    <property type="entry name" value="PLDc_CLS_1"/>
    <property type="match status" value="1"/>
</dbReference>
<dbReference type="PROSITE" id="PS50035">
    <property type="entry name" value="PLD"/>
    <property type="match status" value="2"/>
</dbReference>
<protein>
    <submittedName>
        <fullName evidence="3">Phospholipase D-like domain-containing protein</fullName>
    </submittedName>
</protein>
<sequence>MSQTFVWIIFPISLLILVTLIVLYFRGLFRSRTFYKIKNLPSPSTANFPVTIASLSDSFITQGKSTGFYREATDIFTARLEVINSACESIQFETYIITPGKRADDFAQALVKKAQAGVTVKVIADSYGAKSIPQQYWDTLKAAGVEVLLFNPFTWRDPAANLRRNHRKLLIVDGEIVLIGGAGVSDLWDGKDETENNQPWLDYEVCFQGSLVARFQGIFLQHWLDTGGSLDWNSASSSQRHEQEETLLITKGEDPTQQDSGIRALFESLLQAARKRIWIASPYFLPNPNSSQILQQTKARGIDVKILTMGAHNDKPPVRYASRRLYPKLLKAGIEIYEYQPSMMHAKCLLIDDDWVSLGSANLDSRSLFHNDELNISTSDRYLFQQMEQFFLDGFANSRLVSNRDLRHRSLQEHLIGRMTLLFRWYL</sequence>
<dbReference type="SMART" id="SM00155">
    <property type="entry name" value="PLDc"/>
    <property type="match status" value="2"/>
</dbReference>
<dbReference type="InterPro" id="IPR025202">
    <property type="entry name" value="PLD-like_dom"/>
</dbReference>
<dbReference type="RefSeq" id="WP_323195102.1">
    <property type="nucleotide sequence ID" value="NZ_JAYGHG010000005.1"/>
</dbReference>
<keyword evidence="1" id="KW-0812">Transmembrane</keyword>
<name>A0ABU5UB60_9CYAN</name>
<dbReference type="Pfam" id="PF13091">
    <property type="entry name" value="PLDc_2"/>
    <property type="match status" value="2"/>
</dbReference>
<dbReference type="Gene3D" id="3.30.870.10">
    <property type="entry name" value="Endonuclease Chain A"/>
    <property type="match status" value="2"/>
</dbReference>
<gene>
    <name evidence="3" type="ORF">VB620_05315</name>
</gene>
<keyword evidence="1" id="KW-1133">Transmembrane helix</keyword>
<evidence type="ECO:0000313" key="3">
    <source>
        <dbReference type="EMBL" id="MEA5580760.1"/>
    </source>
</evidence>
<evidence type="ECO:0000256" key="1">
    <source>
        <dbReference type="SAM" id="Phobius"/>
    </source>
</evidence>
<accession>A0ABU5UB60</accession>
<dbReference type="EMBL" id="JAYGHG010000005">
    <property type="protein sequence ID" value="MEA5580760.1"/>
    <property type="molecule type" value="Genomic_DNA"/>
</dbReference>
<organism evidence="3 4">
    <name type="scientific">Nodularia harveyana UHCC-0300</name>
    <dbReference type="NCBI Taxonomy" id="2974287"/>
    <lineage>
        <taxon>Bacteria</taxon>
        <taxon>Bacillati</taxon>
        <taxon>Cyanobacteriota</taxon>
        <taxon>Cyanophyceae</taxon>
        <taxon>Nostocales</taxon>
        <taxon>Nodulariaceae</taxon>
        <taxon>Nodularia</taxon>
    </lineage>
</organism>
<feature type="domain" description="PLD phosphodiesterase" evidence="2">
    <location>
        <begin position="340"/>
        <end position="367"/>
    </location>
</feature>
<dbReference type="PANTHER" id="PTHR21248:SF22">
    <property type="entry name" value="PHOSPHOLIPASE D"/>
    <property type="match status" value="1"/>
</dbReference>
<dbReference type="CDD" id="cd09159">
    <property type="entry name" value="PLDc_ybhO_like_2"/>
    <property type="match status" value="1"/>
</dbReference>